<dbReference type="OrthoDB" id="9814981at2"/>
<keyword evidence="2" id="KW-1185">Reference proteome</keyword>
<dbReference type="AlphaFoldDB" id="A0A328AWM8"/>
<evidence type="ECO:0000313" key="2">
    <source>
        <dbReference type="Proteomes" id="UP000249842"/>
    </source>
</evidence>
<dbReference type="Pfam" id="PF20370">
    <property type="entry name" value="DUF6665"/>
    <property type="match status" value="1"/>
</dbReference>
<sequence>MSSLRMPQSLAKRLGADTGEAVLRYELMEEQAASLGRAGRKVEAALAALRDHQGDAEARLALVKSAADALWGFLVQREVSGLRDRDRIVAEYAVPREVLVRVGAR</sequence>
<name>A0A328AWM8_9CAUL</name>
<protein>
    <submittedName>
        <fullName evidence="1">Uncharacterized protein</fullName>
    </submittedName>
</protein>
<organism evidence="1 2">
    <name type="scientific">Phenylobacterium hankyongense</name>
    <dbReference type="NCBI Taxonomy" id="1813876"/>
    <lineage>
        <taxon>Bacteria</taxon>
        <taxon>Pseudomonadati</taxon>
        <taxon>Pseudomonadota</taxon>
        <taxon>Alphaproteobacteria</taxon>
        <taxon>Caulobacterales</taxon>
        <taxon>Caulobacteraceae</taxon>
        <taxon>Phenylobacterium</taxon>
    </lineage>
</organism>
<gene>
    <name evidence="1" type="ORF">DJ021_01950</name>
</gene>
<dbReference type="EMBL" id="QFYP01000001">
    <property type="protein sequence ID" value="RAK58645.1"/>
    <property type="molecule type" value="Genomic_DNA"/>
</dbReference>
<comment type="caution">
    <text evidence="1">The sequence shown here is derived from an EMBL/GenBank/DDBJ whole genome shotgun (WGS) entry which is preliminary data.</text>
</comment>
<proteinExistence type="predicted"/>
<reference evidence="2" key="1">
    <citation type="submission" date="2018-05" db="EMBL/GenBank/DDBJ databases">
        <authorList>
            <person name="Li X."/>
        </authorList>
    </citation>
    <scope>NUCLEOTIDE SEQUENCE [LARGE SCALE GENOMIC DNA]</scope>
    <source>
        <strain evidence="2">HKS-05</strain>
    </source>
</reference>
<dbReference type="Proteomes" id="UP000249842">
    <property type="component" value="Unassembled WGS sequence"/>
</dbReference>
<dbReference type="InterPro" id="IPR046606">
    <property type="entry name" value="DUF6665"/>
</dbReference>
<evidence type="ECO:0000313" key="1">
    <source>
        <dbReference type="EMBL" id="RAK58645.1"/>
    </source>
</evidence>
<accession>A0A328AWM8</accession>